<name>A0A7U2EYM2_PHANO</name>
<feature type="region of interest" description="Disordered" evidence="1">
    <location>
        <begin position="29"/>
        <end position="135"/>
    </location>
</feature>
<evidence type="ECO:0000313" key="2">
    <source>
        <dbReference type="EMBL" id="QRC95137.1"/>
    </source>
</evidence>
<dbReference type="VEuPathDB" id="FungiDB:JI435_302020"/>
<dbReference type="Proteomes" id="UP000663193">
    <property type="component" value="Chromosome 5"/>
</dbReference>
<dbReference type="EMBL" id="CP069027">
    <property type="protein sequence ID" value="QRC95137.1"/>
    <property type="molecule type" value="Genomic_DNA"/>
</dbReference>
<keyword evidence="3" id="KW-1185">Reference proteome</keyword>
<sequence>MVASQRVRGLEMFGGVTTAPLGAEMKALFRVTGSARGPGPRRRRAGREGTHEPGSGQDAGPVQERVGEHGWATHATRRLESRHQTGLAQSGRPAEFAVARDRPWQDGRLAGWRGGGDGNVTRESRDSSMSPVAERRRNIEGRGGVAGVGAFIVCAFEYLRRAPAAVAEQQRE</sequence>
<evidence type="ECO:0000256" key="1">
    <source>
        <dbReference type="SAM" id="MobiDB-lite"/>
    </source>
</evidence>
<organism evidence="2 3">
    <name type="scientific">Phaeosphaeria nodorum (strain SN15 / ATCC MYA-4574 / FGSC 10173)</name>
    <name type="common">Glume blotch fungus</name>
    <name type="synonym">Parastagonospora nodorum</name>
    <dbReference type="NCBI Taxonomy" id="321614"/>
    <lineage>
        <taxon>Eukaryota</taxon>
        <taxon>Fungi</taxon>
        <taxon>Dikarya</taxon>
        <taxon>Ascomycota</taxon>
        <taxon>Pezizomycotina</taxon>
        <taxon>Dothideomycetes</taxon>
        <taxon>Pleosporomycetidae</taxon>
        <taxon>Pleosporales</taxon>
        <taxon>Pleosporineae</taxon>
        <taxon>Phaeosphaeriaceae</taxon>
        <taxon>Parastagonospora</taxon>
    </lineage>
</organism>
<protein>
    <submittedName>
        <fullName evidence="2">Uncharacterized protein</fullName>
    </submittedName>
</protein>
<evidence type="ECO:0000313" key="3">
    <source>
        <dbReference type="Proteomes" id="UP000663193"/>
    </source>
</evidence>
<dbReference type="AlphaFoldDB" id="A0A7U2EYM2"/>
<accession>A0A7U2EYM2</accession>
<reference evidence="3" key="1">
    <citation type="journal article" date="2021" name="BMC Genomics">
        <title>Chromosome-level genome assembly and manually-curated proteome of model necrotroph Parastagonospora nodorum Sn15 reveals a genome-wide trove of candidate effector homologs, and redundancy of virulence-related functions within an accessory chromosome.</title>
        <authorList>
            <person name="Bertazzoni S."/>
            <person name="Jones D.A.B."/>
            <person name="Phan H.T."/>
            <person name="Tan K.-C."/>
            <person name="Hane J.K."/>
        </authorList>
    </citation>
    <scope>NUCLEOTIDE SEQUENCE [LARGE SCALE GENOMIC DNA]</scope>
    <source>
        <strain evidence="3">SN15 / ATCC MYA-4574 / FGSC 10173)</strain>
    </source>
</reference>
<proteinExistence type="predicted"/>
<gene>
    <name evidence="2" type="ORF">JI435_302020</name>
</gene>